<organism evidence="18 19">
    <name type="scientific">Caenibius tardaugens NBRC 16725</name>
    <dbReference type="NCBI Taxonomy" id="1219035"/>
    <lineage>
        <taxon>Bacteria</taxon>
        <taxon>Pseudomonadati</taxon>
        <taxon>Pseudomonadota</taxon>
        <taxon>Alphaproteobacteria</taxon>
        <taxon>Sphingomonadales</taxon>
        <taxon>Erythrobacteraceae</taxon>
        <taxon>Caenibius</taxon>
    </lineage>
</organism>
<evidence type="ECO:0000256" key="15">
    <source>
        <dbReference type="RuleBase" id="RU004016"/>
    </source>
</evidence>
<evidence type="ECO:0000259" key="17">
    <source>
        <dbReference type="SMART" id="SM00936"/>
    </source>
</evidence>
<evidence type="ECO:0000256" key="9">
    <source>
        <dbReference type="ARBA" id="ARBA00022960"/>
    </source>
</evidence>
<keyword evidence="19" id="KW-1185">Reference proteome</keyword>
<evidence type="ECO:0000256" key="3">
    <source>
        <dbReference type="ARBA" id="ARBA00007164"/>
    </source>
</evidence>
<dbReference type="GO" id="GO:0006508">
    <property type="term" value="P:proteolysis"/>
    <property type="evidence" value="ECO:0007669"/>
    <property type="project" value="UniProtKB-KW"/>
</dbReference>
<evidence type="ECO:0000256" key="12">
    <source>
        <dbReference type="ARBA" id="ARBA00034000"/>
    </source>
</evidence>
<dbReference type="InterPro" id="IPR012338">
    <property type="entry name" value="Beta-lactam/transpept-like"/>
</dbReference>
<dbReference type="PANTHER" id="PTHR21581">
    <property type="entry name" value="D-ALANYL-D-ALANINE CARBOXYPEPTIDASE"/>
    <property type="match status" value="1"/>
</dbReference>
<dbReference type="RefSeq" id="WP_021691799.1">
    <property type="nucleotide sequence ID" value="NZ_BASZ01000013.1"/>
</dbReference>
<dbReference type="InterPro" id="IPR037167">
    <property type="entry name" value="Peptidase_S11_C_sf"/>
</dbReference>
<evidence type="ECO:0000256" key="13">
    <source>
        <dbReference type="PIRSR" id="PIRSR618044-1"/>
    </source>
</evidence>
<keyword evidence="8" id="KW-0378">Hydrolase</keyword>
<feature type="chain" id="PRO_5004636224" description="serine-type D-Ala-D-Ala carboxypeptidase" evidence="16">
    <location>
        <begin position="22"/>
        <end position="386"/>
    </location>
</feature>
<evidence type="ECO:0000313" key="19">
    <source>
        <dbReference type="Proteomes" id="UP000016568"/>
    </source>
</evidence>
<evidence type="ECO:0000256" key="8">
    <source>
        <dbReference type="ARBA" id="ARBA00022801"/>
    </source>
</evidence>
<keyword evidence="7 16" id="KW-0732">Signal</keyword>
<keyword evidence="9" id="KW-0133">Cell shape</keyword>
<dbReference type="GO" id="GO:0071555">
    <property type="term" value="P:cell wall organization"/>
    <property type="evidence" value="ECO:0007669"/>
    <property type="project" value="UniProtKB-KW"/>
</dbReference>
<dbReference type="SMART" id="SM00936">
    <property type="entry name" value="PBP5_C"/>
    <property type="match status" value="1"/>
</dbReference>
<feature type="domain" description="Peptidase S11 D-Ala-D-Ala carboxypeptidase A C-terminal" evidence="17">
    <location>
        <begin position="280"/>
        <end position="370"/>
    </location>
</feature>
<gene>
    <name evidence="18" type="primary">dac</name>
    <name evidence="18" type="ORF">NT2_13_00680</name>
</gene>
<comment type="catalytic activity">
    <reaction evidence="12">
        <text>Preferential cleavage: (Ac)2-L-Lys-D-Ala-|-D-Ala. Also transpeptidation of peptidyl-alanyl moieties that are N-acyl substituents of D-alanine.</text>
        <dbReference type="EC" id="3.4.16.4"/>
    </reaction>
</comment>
<protein>
    <recommendedName>
        <fullName evidence="4">serine-type D-Ala-D-Ala carboxypeptidase</fullName>
        <ecNumber evidence="4">3.4.16.4</ecNumber>
    </recommendedName>
</protein>
<dbReference type="SUPFAM" id="SSF56601">
    <property type="entry name" value="beta-lactamase/transpeptidase-like"/>
    <property type="match status" value="1"/>
</dbReference>
<dbReference type="GO" id="GO:0009002">
    <property type="term" value="F:serine-type D-Ala-D-Ala carboxypeptidase activity"/>
    <property type="evidence" value="ECO:0007669"/>
    <property type="project" value="UniProtKB-EC"/>
</dbReference>
<keyword evidence="11" id="KW-0961">Cell wall biogenesis/degradation</keyword>
<dbReference type="GO" id="GO:0008360">
    <property type="term" value="P:regulation of cell shape"/>
    <property type="evidence" value="ECO:0007669"/>
    <property type="project" value="UniProtKB-KW"/>
</dbReference>
<dbReference type="Pfam" id="PF00768">
    <property type="entry name" value="Peptidase_S11"/>
    <property type="match status" value="1"/>
</dbReference>
<dbReference type="PRINTS" id="PR00725">
    <property type="entry name" value="DADACBPTASE1"/>
</dbReference>
<dbReference type="InterPro" id="IPR001967">
    <property type="entry name" value="Peptidase_S11_N"/>
</dbReference>
<dbReference type="Gene3D" id="2.60.410.10">
    <property type="entry name" value="D-Ala-D-Ala carboxypeptidase, C-terminal domain"/>
    <property type="match status" value="1"/>
</dbReference>
<evidence type="ECO:0000256" key="16">
    <source>
        <dbReference type="SAM" id="SignalP"/>
    </source>
</evidence>
<evidence type="ECO:0000256" key="1">
    <source>
        <dbReference type="ARBA" id="ARBA00003217"/>
    </source>
</evidence>
<name>U2YBS7_9SPHN</name>
<dbReference type="AlphaFoldDB" id="U2YBS7"/>
<evidence type="ECO:0000256" key="14">
    <source>
        <dbReference type="PIRSR" id="PIRSR618044-2"/>
    </source>
</evidence>
<comment type="pathway">
    <text evidence="2">Cell wall biogenesis; peptidoglycan biosynthesis.</text>
</comment>
<dbReference type="InterPro" id="IPR018044">
    <property type="entry name" value="Peptidase_S11"/>
</dbReference>
<evidence type="ECO:0000256" key="5">
    <source>
        <dbReference type="ARBA" id="ARBA00022645"/>
    </source>
</evidence>
<evidence type="ECO:0000256" key="10">
    <source>
        <dbReference type="ARBA" id="ARBA00022984"/>
    </source>
</evidence>
<dbReference type="InterPro" id="IPR015956">
    <property type="entry name" value="Peniciliin-bd_prot_C_sf"/>
</dbReference>
<feature type="active site" evidence="13">
    <location>
        <position position="126"/>
    </location>
</feature>
<dbReference type="EMBL" id="BASZ01000013">
    <property type="protein sequence ID" value="GAD50981.1"/>
    <property type="molecule type" value="Genomic_DNA"/>
</dbReference>
<evidence type="ECO:0000256" key="2">
    <source>
        <dbReference type="ARBA" id="ARBA00004752"/>
    </source>
</evidence>
<feature type="signal peptide" evidence="16">
    <location>
        <begin position="1"/>
        <end position="21"/>
    </location>
</feature>
<evidence type="ECO:0000256" key="7">
    <source>
        <dbReference type="ARBA" id="ARBA00022729"/>
    </source>
</evidence>
<keyword evidence="6" id="KW-0645">Protease</keyword>
<feature type="active site" description="Acyl-ester intermediate" evidence="13">
    <location>
        <position position="63"/>
    </location>
</feature>
<evidence type="ECO:0000256" key="6">
    <source>
        <dbReference type="ARBA" id="ARBA00022670"/>
    </source>
</evidence>
<comment type="caution">
    <text evidence="18">The sequence shown here is derived from an EMBL/GenBank/DDBJ whole genome shotgun (WGS) entry which is preliminary data.</text>
</comment>
<dbReference type="InterPro" id="IPR012907">
    <property type="entry name" value="Peptidase_S11_C"/>
</dbReference>
<feature type="binding site" evidence="14">
    <location>
        <position position="230"/>
    </location>
    <ligand>
        <name>substrate</name>
    </ligand>
</feature>
<dbReference type="EC" id="3.4.16.4" evidence="4"/>
<evidence type="ECO:0000256" key="11">
    <source>
        <dbReference type="ARBA" id="ARBA00023316"/>
    </source>
</evidence>
<evidence type="ECO:0000313" key="18">
    <source>
        <dbReference type="EMBL" id="GAD50981.1"/>
    </source>
</evidence>
<dbReference type="Gene3D" id="3.40.710.10">
    <property type="entry name" value="DD-peptidase/beta-lactamase superfamily"/>
    <property type="match status" value="1"/>
</dbReference>
<comment type="function">
    <text evidence="1">Removes C-terminal D-alanyl residues from sugar-peptide cell wall precursors.</text>
</comment>
<accession>U2YBS7</accession>
<keyword evidence="5 18" id="KW-0121">Carboxypeptidase</keyword>
<dbReference type="UniPathway" id="UPA00219"/>
<dbReference type="GO" id="GO:0009252">
    <property type="term" value="P:peptidoglycan biosynthetic process"/>
    <property type="evidence" value="ECO:0007669"/>
    <property type="project" value="UniProtKB-UniPathway"/>
</dbReference>
<dbReference type="Pfam" id="PF07943">
    <property type="entry name" value="PBP5_C"/>
    <property type="match status" value="1"/>
</dbReference>
<dbReference type="eggNOG" id="COG1686">
    <property type="taxonomic scope" value="Bacteria"/>
</dbReference>
<feature type="active site" description="Proton acceptor" evidence="13">
    <location>
        <position position="66"/>
    </location>
</feature>
<dbReference type="PANTHER" id="PTHR21581:SF6">
    <property type="entry name" value="TRAFFICKING PROTEIN PARTICLE COMPLEX SUBUNIT 12"/>
    <property type="match status" value="1"/>
</dbReference>
<dbReference type="SUPFAM" id="SSF69189">
    <property type="entry name" value="Penicillin-binding protein associated domain"/>
    <property type="match status" value="1"/>
</dbReference>
<proteinExistence type="inferred from homology"/>
<reference evidence="18 19" key="1">
    <citation type="submission" date="2013-09" db="EMBL/GenBank/DDBJ databases">
        <title>Whole genome shotgun sequence of Novosphingobium tardaugens NBRC 16725.</title>
        <authorList>
            <person name="Isaki S."/>
            <person name="Hosoyama A."/>
            <person name="Tsuchikane K."/>
            <person name="Katsumata H."/>
            <person name="Ando Y."/>
            <person name="Yamazaki S."/>
            <person name="Fujita N."/>
        </authorList>
    </citation>
    <scope>NUCLEOTIDE SEQUENCE [LARGE SCALE GENOMIC DNA]</scope>
    <source>
        <strain evidence="18 19">NBRC 16725</strain>
    </source>
</reference>
<keyword evidence="10" id="KW-0573">Peptidoglycan synthesis</keyword>
<comment type="similarity">
    <text evidence="3 15">Belongs to the peptidase S11 family.</text>
</comment>
<sequence length="386" mass="42062">MNKISRLMLTAMLVSAAPVTAADNAIVPAVPSAQDVPIAFLADLGTGQVLHEREADRRFVPASVTKVMTTFVAFELLDGKQLLPNQVFTMNHGTFRDWGRKGSSMYLAENERVTVDQLLHGITTVSANDACVVLAVGAAGSVDKWLAMMNGKARELGMANSHFGTPNGWMDEGRTYVSARDLFKLSRALISRHPELYHRYIGKPSYSHNGIVQNNHDPMIGRVEGADGIKTGFTRQAGYNYLGSAERDGRRLVLVVAGSDRPAVRADAARAYIEWGFTHFATRKLFPAGTKIASAKVQNGSETKVPLVAAHPVVISYERGTTPDIAMKIHYNGPLQAPLKARAAVAELEITIKGQRPFRTELVAAQAVARANWWQRIRNGVTGIFA</sequence>
<dbReference type="Proteomes" id="UP000016568">
    <property type="component" value="Unassembled WGS sequence"/>
</dbReference>
<evidence type="ECO:0000256" key="4">
    <source>
        <dbReference type="ARBA" id="ARBA00012448"/>
    </source>
</evidence>